<dbReference type="PROSITE" id="PS50071">
    <property type="entry name" value="HOMEOBOX_2"/>
    <property type="match status" value="1"/>
</dbReference>
<comment type="subunit">
    <text evidence="10">Forms a DNA-binding heterodimer with transcription factor PBX1.</text>
</comment>
<evidence type="ECO:0000256" key="11">
    <source>
        <dbReference type="ARBA" id="ARBA00040143"/>
    </source>
</evidence>
<reference evidence="16" key="3">
    <citation type="submission" date="2025-09" db="UniProtKB">
        <authorList>
            <consortium name="Ensembl"/>
        </authorList>
    </citation>
    <scope>IDENTIFICATION</scope>
</reference>
<dbReference type="Gene3D" id="1.10.10.60">
    <property type="entry name" value="Homeodomain-like"/>
    <property type="match status" value="1"/>
</dbReference>
<evidence type="ECO:0000256" key="1">
    <source>
        <dbReference type="ARBA" id="ARBA00003263"/>
    </source>
</evidence>
<comment type="function">
    <text evidence="1">Sequence-specific transcription factor which is part of a developmental regulatory system that provides cells with specific positional identities on the anterior-posterior axis.</text>
</comment>
<evidence type="ECO:0000256" key="3">
    <source>
        <dbReference type="ARBA" id="ARBA00022473"/>
    </source>
</evidence>
<evidence type="ECO:0000259" key="15">
    <source>
        <dbReference type="PROSITE" id="PS50071"/>
    </source>
</evidence>
<dbReference type="SMART" id="SM00389">
    <property type="entry name" value="HOX"/>
    <property type="match status" value="1"/>
</dbReference>
<evidence type="ECO:0000256" key="14">
    <source>
        <dbReference type="SAM" id="MobiDB-lite"/>
    </source>
</evidence>
<dbReference type="GO" id="GO:0045944">
    <property type="term" value="P:positive regulation of transcription by RNA polymerase II"/>
    <property type="evidence" value="ECO:0007669"/>
    <property type="project" value="TreeGrafter"/>
</dbReference>
<dbReference type="InterPro" id="IPR050609">
    <property type="entry name" value="Antp_homeobox_Deformed_sf"/>
</dbReference>
<dbReference type="PANTHER" id="PTHR45771:SF5">
    <property type="entry name" value="HOMEOBOX PROTEIN HOX-D4"/>
    <property type="match status" value="1"/>
</dbReference>
<dbReference type="InterPro" id="IPR009057">
    <property type="entry name" value="Homeodomain-like_sf"/>
</dbReference>
<evidence type="ECO:0000256" key="9">
    <source>
        <dbReference type="ARBA" id="ARBA00038235"/>
    </source>
</evidence>
<name>A0A8B9XXW9_BOSMU</name>
<dbReference type="InterPro" id="IPR001356">
    <property type="entry name" value="HD"/>
</dbReference>
<dbReference type="PANTHER" id="PTHR45771">
    <property type="entry name" value="HOMEOTIC PROTEIN DEFORMED"/>
    <property type="match status" value="1"/>
</dbReference>
<keyword evidence="7" id="KW-0804">Transcription</keyword>
<evidence type="ECO:0000256" key="6">
    <source>
        <dbReference type="ARBA" id="ARBA00023155"/>
    </source>
</evidence>
<dbReference type="Proteomes" id="UP000694520">
    <property type="component" value="Chromosome 2"/>
</dbReference>
<dbReference type="PROSITE" id="PS00027">
    <property type="entry name" value="HOMEOBOX_1"/>
    <property type="match status" value="1"/>
</dbReference>
<dbReference type="SUPFAM" id="SSF46689">
    <property type="entry name" value="Homeodomain-like"/>
    <property type="match status" value="1"/>
</dbReference>
<evidence type="ECO:0000313" key="16">
    <source>
        <dbReference type="Ensembl" id="ENSBGRP00000027249.1"/>
    </source>
</evidence>
<dbReference type="GO" id="GO:0005654">
    <property type="term" value="C:nucleoplasm"/>
    <property type="evidence" value="ECO:0007669"/>
    <property type="project" value="TreeGrafter"/>
</dbReference>
<keyword evidence="17" id="KW-1185">Reference proteome</keyword>
<dbReference type="AlphaFoldDB" id="A0A8B9XXW9"/>
<dbReference type="FunFam" id="1.10.10.60:FF:000419">
    <property type="entry name" value="Homeobox protein Hox-D4"/>
    <property type="match status" value="1"/>
</dbReference>
<feature type="compositionally biased region" description="Basic residues" evidence="14">
    <location>
        <begin position="177"/>
        <end position="190"/>
    </location>
</feature>
<accession>A0A8B9XXW9</accession>
<feature type="region of interest" description="Disordered" evidence="14">
    <location>
        <begin position="1"/>
        <end position="63"/>
    </location>
</feature>
<evidence type="ECO:0000256" key="12">
    <source>
        <dbReference type="PROSITE-ProRule" id="PRU00108"/>
    </source>
</evidence>
<dbReference type="GO" id="GO:0048704">
    <property type="term" value="P:embryonic skeletal system morphogenesis"/>
    <property type="evidence" value="ECO:0007669"/>
    <property type="project" value="TreeGrafter"/>
</dbReference>
<dbReference type="CDD" id="cd00086">
    <property type="entry name" value="homeodomain"/>
    <property type="match status" value="1"/>
</dbReference>
<comment type="similarity">
    <text evidence="9">Belongs to the Antp homeobox family. Deformed subfamily.</text>
</comment>
<protein>
    <recommendedName>
        <fullName evidence="11">Homeobox protein Hox-D4</fullName>
    </recommendedName>
</protein>
<evidence type="ECO:0000256" key="13">
    <source>
        <dbReference type="RuleBase" id="RU000682"/>
    </source>
</evidence>
<feature type="DNA-binding region" description="Homeobox" evidence="12">
    <location>
        <begin position="285"/>
        <end position="344"/>
    </location>
</feature>
<feature type="region of interest" description="Disordered" evidence="14">
    <location>
        <begin position="343"/>
        <end position="386"/>
    </location>
</feature>
<dbReference type="InterPro" id="IPR020479">
    <property type="entry name" value="HD_metazoa"/>
</dbReference>
<dbReference type="InterPro" id="IPR017970">
    <property type="entry name" value="Homeobox_CS"/>
</dbReference>
<dbReference type="GeneTree" id="ENSGT00940000157270"/>
<dbReference type="Pfam" id="PF00046">
    <property type="entry name" value="Homeodomain"/>
    <property type="match status" value="1"/>
</dbReference>
<evidence type="ECO:0000256" key="4">
    <source>
        <dbReference type="ARBA" id="ARBA00023015"/>
    </source>
</evidence>
<evidence type="ECO:0000256" key="2">
    <source>
        <dbReference type="ARBA" id="ARBA00004123"/>
    </source>
</evidence>
<dbReference type="PRINTS" id="PR00024">
    <property type="entry name" value="HOMEOBOX"/>
</dbReference>
<keyword evidence="4" id="KW-0805">Transcription regulation</keyword>
<reference evidence="16" key="2">
    <citation type="submission" date="2025-08" db="UniProtKB">
        <authorList>
            <consortium name="Ensembl"/>
        </authorList>
    </citation>
    <scope>IDENTIFICATION</scope>
</reference>
<comment type="subcellular location">
    <subcellularLocation>
        <location evidence="2 12 13">Nucleus</location>
    </subcellularLocation>
</comment>
<feature type="compositionally biased region" description="Basic residues" evidence="14">
    <location>
        <begin position="34"/>
        <end position="45"/>
    </location>
</feature>
<keyword evidence="8 12" id="KW-0539">Nucleus</keyword>
<keyword evidence="5 12" id="KW-0238">DNA-binding</keyword>
<dbReference type="GO" id="GO:0009952">
    <property type="term" value="P:anterior/posterior pattern specification"/>
    <property type="evidence" value="ECO:0007669"/>
    <property type="project" value="TreeGrafter"/>
</dbReference>
<feature type="domain" description="Homeobox" evidence="15">
    <location>
        <begin position="283"/>
        <end position="343"/>
    </location>
</feature>
<keyword evidence="6 12" id="KW-0371">Homeobox</keyword>
<organism evidence="16 17">
    <name type="scientific">Bos mutus grunniens</name>
    <name type="common">Wild yak</name>
    <name type="synonym">Bos grunniens</name>
    <dbReference type="NCBI Taxonomy" id="30521"/>
    <lineage>
        <taxon>Eukaryota</taxon>
        <taxon>Metazoa</taxon>
        <taxon>Chordata</taxon>
        <taxon>Craniata</taxon>
        <taxon>Vertebrata</taxon>
        <taxon>Euteleostomi</taxon>
        <taxon>Mammalia</taxon>
        <taxon>Eutheria</taxon>
        <taxon>Laurasiatheria</taxon>
        <taxon>Artiodactyla</taxon>
        <taxon>Ruminantia</taxon>
        <taxon>Pecora</taxon>
        <taxon>Bovidae</taxon>
        <taxon>Bovinae</taxon>
        <taxon>Bos</taxon>
    </lineage>
</organism>
<feature type="compositionally biased region" description="Basic and acidic residues" evidence="14">
    <location>
        <begin position="46"/>
        <end position="57"/>
    </location>
</feature>
<reference evidence="16" key="1">
    <citation type="submission" date="2019-05" db="EMBL/GenBank/DDBJ databases">
        <authorList>
            <person name="Zhang S."/>
            <person name="Liu J."/>
        </authorList>
    </citation>
    <scope>NUCLEOTIDE SEQUENCE [LARGE SCALE GENOMIC DNA]</scope>
</reference>
<feature type="region of interest" description="Disordered" evidence="14">
    <location>
        <begin position="166"/>
        <end position="265"/>
    </location>
</feature>
<evidence type="ECO:0000313" key="17">
    <source>
        <dbReference type="Proteomes" id="UP000694520"/>
    </source>
</evidence>
<dbReference type="Ensembl" id="ENSBGRT00000031452.1">
    <property type="protein sequence ID" value="ENSBGRP00000027249.1"/>
    <property type="gene ID" value="ENSBGRG00000017167.1"/>
</dbReference>
<dbReference type="GO" id="GO:0000981">
    <property type="term" value="F:DNA-binding transcription factor activity, RNA polymerase II-specific"/>
    <property type="evidence" value="ECO:0007669"/>
    <property type="project" value="InterPro"/>
</dbReference>
<evidence type="ECO:0000256" key="5">
    <source>
        <dbReference type="ARBA" id="ARBA00023125"/>
    </source>
</evidence>
<dbReference type="GO" id="GO:0000978">
    <property type="term" value="F:RNA polymerase II cis-regulatory region sequence-specific DNA binding"/>
    <property type="evidence" value="ECO:0007669"/>
    <property type="project" value="TreeGrafter"/>
</dbReference>
<proteinExistence type="inferred from homology"/>
<feature type="compositionally biased region" description="Low complexity" evidence="14">
    <location>
        <begin position="353"/>
        <end position="365"/>
    </location>
</feature>
<keyword evidence="3" id="KW-0217">Developmental protein</keyword>
<sequence>KIKGKEFLEKGTVKSRKAERAVERDTEKEEEGGRKRRRGRKKSRKTEREEGRGEREKERKKHGACELYVQNPQGIAVNSFLFEENLQLGNRPFYDLFAVVIGCGWSCAGSARLHGLFPDFPGEFPPAFCLPRASPPLFLTFVFAEVGSSRRLRDCGVRGGLGSCPAPNLAPRPLRPGPRRCRLRSRRGARRAGEPGRSPGRPGPHWRRHRPPGAAGLQPGGRDARFRRGSFSNMSGSQPRRARVTGQRLVDYSRRRGRPPPPALHLRFGTVRHHCLNPNYTGGEPKRSRTAYTRQQVLELEKEFHFNRYLTRRRRIEIAHTLCLSERQIKIWFQNRRMKWKKDHKLPNTKGRSSSSSSSSSCSSSTAPGQHLQPLAKDHHTDLTTL</sequence>
<evidence type="ECO:0000256" key="10">
    <source>
        <dbReference type="ARBA" id="ARBA00038700"/>
    </source>
</evidence>
<evidence type="ECO:0000256" key="7">
    <source>
        <dbReference type="ARBA" id="ARBA00023163"/>
    </source>
</evidence>
<feature type="compositionally biased region" description="Basic and acidic residues" evidence="14">
    <location>
        <begin position="376"/>
        <end position="386"/>
    </location>
</feature>
<evidence type="ECO:0000256" key="8">
    <source>
        <dbReference type="ARBA" id="ARBA00023242"/>
    </source>
</evidence>
<feature type="compositionally biased region" description="Basic and acidic residues" evidence="14">
    <location>
        <begin position="1"/>
        <end position="33"/>
    </location>
</feature>